<dbReference type="Gene3D" id="3.40.50.720">
    <property type="entry name" value="NAD(P)-binding Rossmann-like Domain"/>
    <property type="match status" value="2"/>
</dbReference>
<name>A0A081P1G0_9BACL</name>
<dbReference type="InterPro" id="IPR006140">
    <property type="entry name" value="D-isomer_DH_NAD-bd"/>
</dbReference>
<dbReference type="SUPFAM" id="SSF51735">
    <property type="entry name" value="NAD(P)-binding Rossmann-fold domains"/>
    <property type="match status" value="1"/>
</dbReference>
<evidence type="ECO:0000313" key="4">
    <source>
        <dbReference type="EMBL" id="KEQ24533.1"/>
    </source>
</evidence>
<accession>A0A081P1G0</accession>
<dbReference type="eggNOG" id="COG0111">
    <property type="taxonomic scope" value="Bacteria"/>
</dbReference>
<keyword evidence="5" id="KW-1185">Reference proteome</keyword>
<organism evidence="4 5">
    <name type="scientific">Paenibacillus tyrfis</name>
    <dbReference type="NCBI Taxonomy" id="1501230"/>
    <lineage>
        <taxon>Bacteria</taxon>
        <taxon>Bacillati</taxon>
        <taxon>Bacillota</taxon>
        <taxon>Bacilli</taxon>
        <taxon>Bacillales</taxon>
        <taxon>Paenibacillaceae</taxon>
        <taxon>Paenibacillus</taxon>
    </lineage>
</organism>
<dbReference type="PANTHER" id="PTHR43333">
    <property type="entry name" value="2-HACID_DH_C DOMAIN-CONTAINING PROTEIN"/>
    <property type="match status" value="1"/>
</dbReference>
<feature type="domain" description="D-isomer specific 2-hydroxyacid dehydrogenase NAD-binding" evidence="3">
    <location>
        <begin position="103"/>
        <end position="274"/>
    </location>
</feature>
<comment type="caution">
    <text evidence="4">The sequence shown here is derived from an EMBL/GenBank/DDBJ whole genome shotgun (WGS) entry which is preliminary data.</text>
</comment>
<dbReference type="Pfam" id="PF02826">
    <property type="entry name" value="2-Hacid_dh_C"/>
    <property type="match status" value="1"/>
</dbReference>
<evidence type="ECO:0000256" key="2">
    <source>
        <dbReference type="ARBA" id="ARBA00023027"/>
    </source>
</evidence>
<dbReference type="AlphaFoldDB" id="A0A081P1G0"/>
<evidence type="ECO:0000256" key="1">
    <source>
        <dbReference type="ARBA" id="ARBA00023002"/>
    </source>
</evidence>
<dbReference type="OrthoDB" id="9805416at2"/>
<evidence type="ECO:0000313" key="5">
    <source>
        <dbReference type="Proteomes" id="UP000028123"/>
    </source>
</evidence>
<dbReference type="PANTHER" id="PTHR43333:SF1">
    <property type="entry name" value="D-ISOMER SPECIFIC 2-HYDROXYACID DEHYDROGENASE NAD-BINDING DOMAIN-CONTAINING PROTEIN"/>
    <property type="match status" value="1"/>
</dbReference>
<dbReference type="EMBL" id="JNVM01000016">
    <property type="protein sequence ID" value="KEQ24533.1"/>
    <property type="molecule type" value="Genomic_DNA"/>
</dbReference>
<proteinExistence type="predicted"/>
<protein>
    <submittedName>
        <fullName evidence="4">Dihydrofolate reductase</fullName>
    </submittedName>
</protein>
<dbReference type="InterPro" id="IPR036291">
    <property type="entry name" value="NAD(P)-bd_dom_sf"/>
</dbReference>
<sequence>MQIDNIIITGRMYRELEAAWPGVTGKQVRFLAESEVSEADMAWADAFVGFKPVPAFHLESVRWVHALGAGVDAFVYRKPWKPDVLLTRTTGSFGQKIGEYCLSHMLADLQHHEAFARSRSDRSWNPIPPLPLSGSRVTVMGTGSVGQELARMLQALGVEVSGVSMRGERKPHMDHVYPMKYIGEAVSTADWVINTLPLTAQTDKLFGPALFARMNGAGFINVGRGPSVDYAALLEALDQGHLRLAVLDVFEEEPLPDASPLWKRKDVRVTPHVAAVTSVEEALSGFLDTLRKLEAGEQELANRVDLVRGY</sequence>
<dbReference type="GO" id="GO:0051287">
    <property type="term" value="F:NAD binding"/>
    <property type="evidence" value="ECO:0007669"/>
    <property type="project" value="InterPro"/>
</dbReference>
<keyword evidence="2" id="KW-0520">NAD</keyword>
<dbReference type="GO" id="GO:0016491">
    <property type="term" value="F:oxidoreductase activity"/>
    <property type="evidence" value="ECO:0007669"/>
    <property type="project" value="UniProtKB-KW"/>
</dbReference>
<evidence type="ECO:0000259" key="3">
    <source>
        <dbReference type="Pfam" id="PF02826"/>
    </source>
</evidence>
<dbReference type="RefSeq" id="WP_036685898.1">
    <property type="nucleotide sequence ID" value="NZ_JNVM01000016.1"/>
</dbReference>
<dbReference type="Proteomes" id="UP000028123">
    <property type="component" value="Unassembled WGS sequence"/>
</dbReference>
<reference evidence="4 5" key="1">
    <citation type="submission" date="2014-06" db="EMBL/GenBank/DDBJ databases">
        <title>Draft genome sequence of Paenibacillus sp. MSt1.</title>
        <authorList>
            <person name="Aw Y.K."/>
            <person name="Ong K.S."/>
            <person name="Gan H.M."/>
            <person name="Lee S.M."/>
        </authorList>
    </citation>
    <scope>NUCLEOTIDE SEQUENCE [LARGE SCALE GENOMIC DNA]</scope>
    <source>
        <strain evidence="4 5">MSt1</strain>
    </source>
</reference>
<keyword evidence="1" id="KW-0560">Oxidoreductase</keyword>
<dbReference type="CDD" id="cd05300">
    <property type="entry name" value="2-Hacid_dh_1"/>
    <property type="match status" value="1"/>
</dbReference>
<gene>
    <name evidence="4" type="ORF">ET33_09675</name>
</gene>